<feature type="domain" description="GHMP kinase N-terminal" evidence="2">
    <location>
        <begin position="102"/>
        <end position="176"/>
    </location>
</feature>
<dbReference type="GO" id="GO:0005524">
    <property type="term" value="F:ATP binding"/>
    <property type="evidence" value="ECO:0007669"/>
    <property type="project" value="InterPro"/>
</dbReference>
<accession>A0A840VU38</accession>
<dbReference type="EMBL" id="JACHDP010000001">
    <property type="protein sequence ID" value="MBB5480813.1"/>
    <property type="molecule type" value="Genomic_DNA"/>
</dbReference>
<comment type="caution">
    <text evidence="3">The sequence shown here is derived from an EMBL/GenBank/DDBJ whole genome shotgun (WGS) entry which is preliminary data.</text>
</comment>
<dbReference type="Gene3D" id="3.30.230.10">
    <property type="match status" value="1"/>
</dbReference>
<keyword evidence="4" id="KW-1185">Reference proteome</keyword>
<dbReference type="GO" id="GO:0016301">
    <property type="term" value="F:kinase activity"/>
    <property type="evidence" value="ECO:0007669"/>
    <property type="project" value="UniProtKB-KW"/>
</dbReference>
<sequence>MSPARPTSTTSAQPAMVKGDDAMTESPLALAPIASERAHPQVGTGTAHGTFGELLQGVLPDDVDFLVTLPIQRGVRVRVILDPEATELTVSPAGKTKSLLLARSLLRSLGHHGGGHLIISSDLPVGKGLASSSADLVAVARAVGQALGQPLGPQDIEALLREIEPSDGIMYSDVVAFRHREVRLHRRLGPLPPLTIVGLDEGGEIDTVQFNRLPKPFQPRDKCEYAELLDQISQAMLLGDVAEIGRVATRSAEMNQRLHPKKTLPAMVSLCRAADGLGVVVAHSGTAVGILLSPDEPDYDERLRLVHRGCAALRPTVWIDQVHCPREPYQIMEKATWPPRM</sequence>
<dbReference type="EC" id="2.7.1.177" evidence="3"/>
<dbReference type="InterPro" id="IPR006204">
    <property type="entry name" value="GHMP_kinase_N_dom"/>
</dbReference>
<dbReference type="InterPro" id="IPR012363">
    <property type="entry name" value="PduX"/>
</dbReference>
<dbReference type="Proteomes" id="UP000586947">
    <property type="component" value="Unassembled WGS sequence"/>
</dbReference>
<dbReference type="InterPro" id="IPR020568">
    <property type="entry name" value="Ribosomal_Su5_D2-typ_SF"/>
</dbReference>
<evidence type="ECO:0000313" key="4">
    <source>
        <dbReference type="Proteomes" id="UP000586947"/>
    </source>
</evidence>
<dbReference type="RefSeq" id="WP_229687291.1">
    <property type="nucleotide sequence ID" value="NZ_BMNF01000004.1"/>
</dbReference>
<dbReference type="PIRSF" id="PIRSF033887">
    <property type="entry name" value="PduX"/>
    <property type="match status" value="1"/>
</dbReference>
<gene>
    <name evidence="3" type="ORF">HNR20_005318</name>
</gene>
<dbReference type="Pfam" id="PF00288">
    <property type="entry name" value="GHMP_kinases_N"/>
    <property type="match status" value="1"/>
</dbReference>
<keyword evidence="3" id="KW-0808">Transferase</keyword>
<proteinExistence type="predicted"/>
<evidence type="ECO:0000259" key="2">
    <source>
        <dbReference type="Pfam" id="PF00288"/>
    </source>
</evidence>
<dbReference type="SUPFAM" id="SSF54211">
    <property type="entry name" value="Ribosomal protein S5 domain 2-like"/>
    <property type="match status" value="1"/>
</dbReference>
<dbReference type="AlphaFoldDB" id="A0A840VU38"/>
<protein>
    <submittedName>
        <fullName evidence="3">L-threonine kinase</fullName>
        <ecNumber evidence="3">2.7.1.177</ecNumber>
    </submittedName>
</protein>
<keyword evidence="1 3" id="KW-0418">Kinase</keyword>
<organism evidence="3 4">
    <name type="scientific">Micromonospora parathelypteridis</name>
    <dbReference type="NCBI Taxonomy" id="1839617"/>
    <lineage>
        <taxon>Bacteria</taxon>
        <taxon>Bacillati</taxon>
        <taxon>Actinomycetota</taxon>
        <taxon>Actinomycetes</taxon>
        <taxon>Micromonosporales</taxon>
        <taxon>Micromonosporaceae</taxon>
        <taxon>Micromonospora</taxon>
    </lineage>
</organism>
<evidence type="ECO:0000313" key="3">
    <source>
        <dbReference type="EMBL" id="MBB5480813.1"/>
    </source>
</evidence>
<reference evidence="3 4" key="1">
    <citation type="submission" date="2020-08" db="EMBL/GenBank/DDBJ databases">
        <title>Sequencing the genomes of 1000 actinobacteria strains.</title>
        <authorList>
            <person name="Klenk H.-P."/>
        </authorList>
    </citation>
    <scope>NUCLEOTIDE SEQUENCE [LARGE SCALE GENOMIC DNA]</scope>
    <source>
        <strain evidence="3 4">DSM 103125</strain>
    </source>
</reference>
<evidence type="ECO:0000256" key="1">
    <source>
        <dbReference type="ARBA" id="ARBA00022777"/>
    </source>
</evidence>
<name>A0A840VU38_9ACTN</name>
<dbReference type="InterPro" id="IPR014721">
    <property type="entry name" value="Ribsml_uS5_D2-typ_fold_subgr"/>
</dbReference>